<dbReference type="EMBL" id="AP019514">
    <property type="protein sequence ID" value="BBI61649.1"/>
    <property type="molecule type" value="Genomic_DNA"/>
</dbReference>
<dbReference type="Proteomes" id="UP000320231">
    <property type="component" value="Chromosome"/>
</dbReference>
<dbReference type="KEGG" id="hsr:HSBAA_29550"/>
<gene>
    <name evidence="1" type="ORF">HSBAA_29550</name>
</gene>
<sequence length="104" mass="11836">MFEIRFRHPDNEEFSLFYDQTASSLVTEDGIPALPHYSGKSGWKVFESFNPMNPVGKSREVKKLKIQLGLSCNYSCSYCNQAIHVGSETHTRLDDVQGIFGWSE</sequence>
<reference evidence="1 2" key="1">
    <citation type="journal article" date="2019" name="Microbiol. Resour. Announc.">
        <title>Complete Genome Sequence of Halomonas sulfidaeris Strain Esulfide1 Isolated from a Metal Sulfide Rock at a Depth of 2,200 Meters, Obtained Using Nanopore Sequencing.</title>
        <authorList>
            <person name="Saito M."/>
            <person name="Nishigata A."/>
            <person name="Galipon J."/>
            <person name="Arakawa K."/>
        </authorList>
    </citation>
    <scope>NUCLEOTIDE SEQUENCE [LARGE SCALE GENOMIC DNA]</scope>
    <source>
        <strain evidence="1 2">ATCC BAA-803</strain>
    </source>
</reference>
<dbReference type="AlphaFoldDB" id="A0A455UAT2"/>
<protein>
    <recommendedName>
        <fullName evidence="3">Radical SAM core domain-containing protein</fullName>
    </recommendedName>
</protein>
<accession>A0A455UAT2</accession>
<evidence type="ECO:0008006" key="3">
    <source>
        <dbReference type="Google" id="ProtNLM"/>
    </source>
</evidence>
<dbReference type="InterPro" id="IPR058240">
    <property type="entry name" value="rSAM_sf"/>
</dbReference>
<organism evidence="1 2">
    <name type="scientific">Vreelandella sulfidaeris</name>
    <dbReference type="NCBI Taxonomy" id="115553"/>
    <lineage>
        <taxon>Bacteria</taxon>
        <taxon>Pseudomonadati</taxon>
        <taxon>Pseudomonadota</taxon>
        <taxon>Gammaproteobacteria</taxon>
        <taxon>Oceanospirillales</taxon>
        <taxon>Halomonadaceae</taxon>
        <taxon>Vreelandella</taxon>
    </lineage>
</organism>
<evidence type="ECO:0000313" key="1">
    <source>
        <dbReference type="EMBL" id="BBI61649.1"/>
    </source>
</evidence>
<proteinExistence type="predicted"/>
<dbReference type="SUPFAM" id="SSF102114">
    <property type="entry name" value="Radical SAM enzymes"/>
    <property type="match status" value="1"/>
</dbReference>
<evidence type="ECO:0000313" key="2">
    <source>
        <dbReference type="Proteomes" id="UP000320231"/>
    </source>
</evidence>
<name>A0A455UAT2_9GAMM</name>